<dbReference type="Gene3D" id="3.30.70.270">
    <property type="match status" value="1"/>
</dbReference>
<evidence type="ECO:0000256" key="1">
    <source>
        <dbReference type="SAM" id="MobiDB-lite"/>
    </source>
</evidence>
<proteinExistence type="predicted"/>
<evidence type="ECO:0000313" key="2">
    <source>
        <dbReference type="EMBL" id="SAM02423.1"/>
    </source>
</evidence>
<dbReference type="STRING" id="4829.A0A163JW43"/>
<protein>
    <recommendedName>
        <fullName evidence="4">MULE transposase domain-containing protein</fullName>
    </recommendedName>
</protein>
<dbReference type="InParanoid" id="A0A163JW43"/>
<reference evidence="2" key="1">
    <citation type="submission" date="2016-04" db="EMBL/GenBank/DDBJ databases">
        <authorList>
            <person name="Evans L.H."/>
            <person name="Alamgir A."/>
            <person name="Owens N."/>
            <person name="Weber N.D."/>
            <person name="Virtaneva K."/>
            <person name="Barbian K."/>
            <person name="Babar A."/>
            <person name="Rosenke K."/>
        </authorList>
    </citation>
    <scope>NUCLEOTIDE SEQUENCE [LARGE SCALE GENOMIC DNA]</scope>
    <source>
        <strain evidence="2">CBS 101.48</strain>
    </source>
</reference>
<dbReference type="AlphaFoldDB" id="A0A163JW43"/>
<evidence type="ECO:0008006" key="4">
    <source>
        <dbReference type="Google" id="ProtNLM"/>
    </source>
</evidence>
<dbReference type="InterPro" id="IPR043128">
    <property type="entry name" value="Rev_trsase/Diguanyl_cyclase"/>
</dbReference>
<dbReference type="PANTHER" id="PTHR33977:SF1">
    <property type="entry name" value="ZINC ION BINDING PROTEIN"/>
    <property type="match status" value="1"/>
</dbReference>
<dbReference type="SUPFAM" id="SSF56672">
    <property type="entry name" value="DNA/RNA polymerases"/>
    <property type="match status" value="1"/>
</dbReference>
<dbReference type="InterPro" id="IPR043502">
    <property type="entry name" value="DNA/RNA_pol_sf"/>
</dbReference>
<feature type="compositionally biased region" description="Polar residues" evidence="1">
    <location>
        <begin position="75"/>
        <end position="86"/>
    </location>
</feature>
<dbReference type="Proteomes" id="UP000078561">
    <property type="component" value="Unassembled WGS sequence"/>
</dbReference>
<sequence length="563" mass="64260">MDNVPSLSFESEAEFNYWLTIVVSHHEKFLSDRRYPPSNPSFAPNGLVRTSAYLCDHSGSPPSTKKIASEDDPANHTSSRSKSSVPPTGFLSITIPLTLVKSLAWLDEKVGLRMDWIAISALLLDDDDELDVLENQMEIRKQFPKALKIDYRAVQKHDPVKVEQGLEKGYSGQGKRASLQHPGEDASFLVSRSSPWQKALLESAEEWSLDSTHKTLVVNPSTRRGVPVCFFITNAEVTTVLTEWLIWLKQCSLNVKRIMIDCSAMEMGAIRNAFGGECAILLCHWHIKRAWDTNLKKLIRVPHATAASQQLQRTAYAMLSDMMYSCSGAEFDAIWLRFKAAFSDHDAFIKYFTTKQWIPKTSLWVKTYRMHSQRQVPRNFRVDRIIYVLTTHMMPDYGRASLMVGFGFAATLNKKGGELRMVIDYRKLNDMTIKDAYLLPLIDDVLGSLGGATVYEDMERGERFGWTSHGRGDHSFGRKCRHKRDMVLGICKHMFFAARVLKISCWRPVYGTHVSDEFKQSLLLDNKEQVVKMKRLLNIELDNMDNWANNSNLNGLMEMRQQL</sequence>
<gene>
    <name evidence="2" type="primary">ABSGL_08209.1 scaffold 9707</name>
</gene>
<evidence type="ECO:0000313" key="3">
    <source>
        <dbReference type="Proteomes" id="UP000078561"/>
    </source>
</evidence>
<feature type="region of interest" description="Disordered" evidence="1">
    <location>
        <begin position="58"/>
        <end position="86"/>
    </location>
</feature>
<dbReference type="EMBL" id="LT553838">
    <property type="protein sequence ID" value="SAM02423.1"/>
    <property type="molecule type" value="Genomic_DNA"/>
</dbReference>
<accession>A0A163JW43</accession>
<name>A0A163JW43_ABSGL</name>
<dbReference type="Gene3D" id="3.10.10.10">
    <property type="entry name" value="HIV Type 1 Reverse Transcriptase, subunit A, domain 1"/>
    <property type="match status" value="1"/>
</dbReference>
<dbReference type="PANTHER" id="PTHR33977">
    <property type="entry name" value="ZINC ION BINDING PROTEIN"/>
    <property type="match status" value="1"/>
</dbReference>
<keyword evidence="3" id="KW-1185">Reference proteome</keyword>
<dbReference type="OrthoDB" id="2289207at2759"/>
<organism evidence="2">
    <name type="scientific">Absidia glauca</name>
    <name type="common">Pin mould</name>
    <dbReference type="NCBI Taxonomy" id="4829"/>
    <lineage>
        <taxon>Eukaryota</taxon>
        <taxon>Fungi</taxon>
        <taxon>Fungi incertae sedis</taxon>
        <taxon>Mucoromycota</taxon>
        <taxon>Mucoromycotina</taxon>
        <taxon>Mucoromycetes</taxon>
        <taxon>Mucorales</taxon>
        <taxon>Cunninghamellaceae</taxon>
        <taxon>Absidia</taxon>
    </lineage>
</organism>